<keyword evidence="1" id="KW-0378">Hydrolase</keyword>
<dbReference type="NCBIfam" id="TIGR01891">
    <property type="entry name" value="amidohydrolases"/>
    <property type="match status" value="1"/>
</dbReference>
<dbReference type="PANTHER" id="PTHR11014:SF63">
    <property type="entry name" value="METALLOPEPTIDASE, PUTATIVE (AFU_ORTHOLOGUE AFUA_6G09600)-RELATED"/>
    <property type="match status" value="1"/>
</dbReference>
<dbReference type="Pfam" id="PF01546">
    <property type="entry name" value="Peptidase_M20"/>
    <property type="match status" value="1"/>
</dbReference>
<protein>
    <submittedName>
        <fullName evidence="2">Uncharacterized protein</fullName>
    </submittedName>
</protein>
<accession>A0A382TX99</accession>
<dbReference type="SUPFAM" id="SSF53187">
    <property type="entry name" value="Zn-dependent exopeptidases"/>
    <property type="match status" value="1"/>
</dbReference>
<name>A0A382TX99_9ZZZZ</name>
<organism evidence="2">
    <name type="scientific">marine metagenome</name>
    <dbReference type="NCBI Taxonomy" id="408172"/>
    <lineage>
        <taxon>unclassified sequences</taxon>
        <taxon>metagenomes</taxon>
        <taxon>ecological metagenomes</taxon>
    </lineage>
</organism>
<dbReference type="FunFam" id="3.30.70.360:FF:000001">
    <property type="entry name" value="N-acetyldiaminopimelate deacetylase"/>
    <property type="match status" value="1"/>
</dbReference>
<sequence>MSTIANKSDLHEQMVTWRHHLHQHPELSFKEKMTSDYIASVLQSHDIEIHRGLAVTGIIATVHGQRDGNVIGLRADMDALPIQELNDFSYKSVHDGKMHACGHDGHSTMLLGAAIYLKENNDFSGTVHFIFQPAEEGGGGGQVMVEEGIFDKFPCQAVYGMHNFPGIAEGQFAVHNTAVMAAVETLKINIKGKGGHAAMPNQCIDPVVVGAQIISALQSVVARNVAPLDSAVVSITMVNAGFASNIVPDDMQLTGSLRYFSKEVGDEVKEKIKN</sequence>
<reference evidence="2" key="1">
    <citation type="submission" date="2018-05" db="EMBL/GenBank/DDBJ databases">
        <authorList>
            <person name="Lanie J.A."/>
            <person name="Ng W.-L."/>
            <person name="Kazmierczak K.M."/>
            <person name="Andrzejewski T.M."/>
            <person name="Davidsen T.M."/>
            <person name="Wayne K.J."/>
            <person name="Tettelin H."/>
            <person name="Glass J.I."/>
            <person name="Rusch D."/>
            <person name="Podicherti R."/>
            <person name="Tsui H.-C.T."/>
            <person name="Winkler M.E."/>
        </authorList>
    </citation>
    <scope>NUCLEOTIDE SEQUENCE</scope>
</reference>
<feature type="non-terminal residue" evidence="2">
    <location>
        <position position="274"/>
    </location>
</feature>
<dbReference type="SUPFAM" id="SSF55031">
    <property type="entry name" value="Bacterial exopeptidase dimerisation domain"/>
    <property type="match status" value="1"/>
</dbReference>
<dbReference type="Gene3D" id="3.40.630.10">
    <property type="entry name" value="Zn peptidases"/>
    <property type="match status" value="1"/>
</dbReference>
<dbReference type="EMBL" id="UINC01139880">
    <property type="protein sequence ID" value="SVD26700.1"/>
    <property type="molecule type" value="Genomic_DNA"/>
</dbReference>
<dbReference type="AlphaFoldDB" id="A0A382TX99"/>
<evidence type="ECO:0000313" key="2">
    <source>
        <dbReference type="EMBL" id="SVD26700.1"/>
    </source>
</evidence>
<proteinExistence type="predicted"/>
<dbReference type="PANTHER" id="PTHR11014">
    <property type="entry name" value="PEPTIDASE M20 FAMILY MEMBER"/>
    <property type="match status" value="1"/>
</dbReference>
<dbReference type="GO" id="GO:0016787">
    <property type="term" value="F:hydrolase activity"/>
    <property type="evidence" value="ECO:0007669"/>
    <property type="project" value="UniProtKB-KW"/>
</dbReference>
<dbReference type="InterPro" id="IPR002933">
    <property type="entry name" value="Peptidase_M20"/>
</dbReference>
<gene>
    <name evidence="2" type="ORF">METZ01_LOCUS379554</name>
</gene>
<dbReference type="InterPro" id="IPR036264">
    <property type="entry name" value="Bact_exopeptidase_dim_dom"/>
</dbReference>
<dbReference type="Gene3D" id="3.30.70.360">
    <property type="match status" value="1"/>
</dbReference>
<dbReference type="InterPro" id="IPR017439">
    <property type="entry name" value="Amidohydrolase"/>
</dbReference>
<evidence type="ECO:0000256" key="1">
    <source>
        <dbReference type="ARBA" id="ARBA00022801"/>
    </source>
</evidence>